<name>A0A371JYW0_9GAMM</name>
<dbReference type="OrthoDB" id="6196416at2"/>
<sequence>MRLPKFLLVLCLLALAGGAWASKKSNNLERNQYTWSGAIRWGEFEQAQNLIDAGYRKEHPVSALELERYKQVQVTSYRDVGSSMDAKAGIAVRDIEIGVINRHTQAERTVRYREQWRWDPESKNWWLHSGLPDFWDGM</sequence>
<feature type="signal peptide" evidence="1">
    <location>
        <begin position="1"/>
        <end position="21"/>
    </location>
</feature>
<reference evidence="2 3" key="1">
    <citation type="submission" date="2018-08" db="EMBL/GenBank/DDBJ databases">
        <title>Lysobacter sp. zong2l5, whole genome shotgun sequence.</title>
        <authorList>
            <person name="Zhang X."/>
            <person name="Feng G."/>
            <person name="Zhu H."/>
        </authorList>
    </citation>
    <scope>NUCLEOTIDE SEQUENCE [LARGE SCALE GENOMIC DNA]</scope>
    <source>
        <strain evidence="3">zong2l5</strain>
    </source>
</reference>
<keyword evidence="1" id="KW-0732">Signal</keyword>
<evidence type="ECO:0000313" key="3">
    <source>
        <dbReference type="Proteomes" id="UP000264492"/>
    </source>
</evidence>
<keyword evidence="3" id="KW-1185">Reference proteome</keyword>
<dbReference type="AlphaFoldDB" id="A0A371JYW0"/>
<feature type="chain" id="PRO_5016646247" evidence="1">
    <location>
        <begin position="22"/>
        <end position="138"/>
    </location>
</feature>
<gene>
    <name evidence="2" type="ORF">DX914_17295</name>
</gene>
<protein>
    <submittedName>
        <fullName evidence="2">Uncharacterized protein</fullName>
    </submittedName>
</protein>
<accession>A0A371JYW0</accession>
<evidence type="ECO:0000256" key="1">
    <source>
        <dbReference type="SAM" id="SignalP"/>
    </source>
</evidence>
<dbReference type="Proteomes" id="UP000264492">
    <property type="component" value="Unassembled WGS sequence"/>
</dbReference>
<evidence type="ECO:0000313" key="2">
    <source>
        <dbReference type="EMBL" id="RDZ26848.1"/>
    </source>
</evidence>
<organism evidence="2 3">
    <name type="scientific">Lysobacter silvisoli</name>
    <dbReference type="NCBI Taxonomy" id="2293254"/>
    <lineage>
        <taxon>Bacteria</taxon>
        <taxon>Pseudomonadati</taxon>
        <taxon>Pseudomonadota</taxon>
        <taxon>Gammaproteobacteria</taxon>
        <taxon>Lysobacterales</taxon>
        <taxon>Lysobacteraceae</taxon>
        <taxon>Lysobacter</taxon>
    </lineage>
</organism>
<comment type="caution">
    <text evidence="2">The sequence shown here is derived from an EMBL/GenBank/DDBJ whole genome shotgun (WGS) entry which is preliminary data.</text>
</comment>
<proteinExistence type="predicted"/>
<dbReference type="EMBL" id="QTSU01000003">
    <property type="protein sequence ID" value="RDZ26848.1"/>
    <property type="molecule type" value="Genomic_DNA"/>
</dbReference>